<feature type="compositionally biased region" description="Polar residues" evidence="1">
    <location>
        <begin position="203"/>
        <end position="214"/>
    </location>
</feature>
<feature type="compositionally biased region" description="Basic residues" evidence="1">
    <location>
        <begin position="482"/>
        <end position="492"/>
    </location>
</feature>
<dbReference type="InterPro" id="IPR049227">
    <property type="entry name" value="DUF6824"/>
</dbReference>
<comment type="caution">
    <text evidence="3">The sequence shown here is derived from an EMBL/GenBank/DDBJ whole genome shotgun (WGS) entry which is preliminary data.</text>
</comment>
<evidence type="ECO:0000313" key="3">
    <source>
        <dbReference type="EMBL" id="KAL3816328.1"/>
    </source>
</evidence>
<sequence>MEPRARNKQPKNQKNKITMSFGGHERHPTRNISNPGENDILCGRGGGTNAHPGNIKFRRLVAAHKLRYLAASKAEKPSVARDVTVTATGEACPEDYATLMNKAALIKAKNEMAIHRLGGGGGRGSLEPPPQQQQQQQVHKDGGGVEYSAANNCRNDYKEGNGHGMGGGNEDDLIEAEIQRLLKQRQEELMNSNGKGKKKHQRYQGNDNLPQSSLDFRGVGGRGNGGDGVEPQPYMGEEAVLREYEQLMQKQRELSMIAGKISSLTGGMNFGNLGGGGGGGGIGIFNNNNGNNFNNNMMSQSGMGNCMRGGMNSNNNYNNGNNFGFGMQHNHIPDAASDYMNRLRLLRQGGGGGDNGMFNNMSSSYFGNGNMMSGNGNMMANKMGNNIGGGSNNIQMQMMQQWMRGGEGGNNSNMGQRKGGQDDFPIEEYQASLQQFLSHGGGRGGIGNKNELSTSSLTQNAGSSNSMDYSNLMCMQVPTKNHDHRSNKRNRRGSLESVDDINLPLGRPTLQSIESTIGRPSFQSVDDLGMRSTFKSVDTMDLMSIGNSINEIIDEDLEKMTPEMRDKHARRLSLTMMVGANDRKNVKPMRNERNKAEFNNSSGGSSFFVQTKGCDGPSTMNRSSQLSMNFNLEGVEDDSRLSFLSVMSELTDYQDMLAKANCNL</sequence>
<dbReference type="AlphaFoldDB" id="A0ABD3RVV3"/>
<feature type="region of interest" description="Disordered" evidence="1">
    <location>
        <begin position="480"/>
        <end position="503"/>
    </location>
</feature>
<dbReference type="EMBL" id="JALLPB020000154">
    <property type="protein sequence ID" value="KAL3816328.1"/>
    <property type="molecule type" value="Genomic_DNA"/>
</dbReference>
<dbReference type="Pfam" id="PF20710">
    <property type="entry name" value="DUF6824"/>
    <property type="match status" value="1"/>
</dbReference>
<feature type="region of interest" description="Disordered" evidence="1">
    <location>
        <begin position="191"/>
        <end position="232"/>
    </location>
</feature>
<feature type="compositionally biased region" description="Gly residues" evidence="1">
    <location>
        <begin position="218"/>
        <end position="228"/>
    </location>
</feature>
<reference evidence="3 4" key="1">
    <citation type="submission" date="2024-10" db="EMBL/GenBank/DDBJ databases">
        <title>Updated reference genomes for cyclostephanoid diatoms.</title>
        <authorList>
            <person name="Roberts W.R."/>
            <person name="Alverson A.J."/>
        </authorList>
    </citation>
    <scope>NUCLEOTIDE SEQUENCE [LARGE SCALE GENOMIC DNA]</scope>
    <source>
        <strain evidence="3 4">AJA228-03</strain>
    </source>
</reference>
<feature type="region of interest" description="Disordered" evidence="1">
    <location>
        <begin position="118"/>
        <end position="151"/>
    </location>
</feature>
<protein>
    <recommendedName>
        <fullName evidence="2">DUF6824 domain-containing protein</fullName>
    </recommendedName>
</protein>
<dbReference type="Proteomes" id="UP001530377">
    <property type="component" value="Unassembled WGS sequence"/>
</dbReference>
<evidence type="ECO:0000259" key="2">
    <source>
        <dbReference type="Pfam" id="PF20710"/>
    </source>
</evidence>
<feature type="region of interest" description="Disordered" evidence="1">
    <location>
        <begin position="438"/>
        <end position="465"/>
    </location>
</feature>
<keyword evidence="4" id="KW-1185">Reference proteome</keyword>
<accession>A0ABD3RVV3</accession>
<proteinExistence type="predicted"/>
<feature type="region of interest" description="Disordered" evidence="1">
    <location>
        <begin position="1"/>
        <end position="52"/>
    </location>
</feature>
<evidence type="ECO:0000313" key="4">
    <source>
        <dbReference type="Proteomes" id="UP001530377"/>
    </source>
</evidence>
<feature type="compositionally biased region" description="Polar residues" evidence="1">
    <location>
        <begin position="450"/>
        <end position="465"/>
    </location>
</feature>
<organism evidence="3 4">
    <name type="scientific">Cyclostephanos tholiformis</name>
    <dbReference type="NCBI Taxonomy" id="382380"/>
    <lineage>
        <taxon>Eukaryota</taxon>
        <taxon>Sar</taxon>
        <taxon>Stramenopiles</taxon>
        <taxon>Ochrophyta</taxon>
        <taxon>Bacillariophyta</taxon>
        <taxon>Coscinodiscophyceae</taxon>
        <taxon>Thalassiosirophycidae</taxon>
        <taxon>Stephanodiscales</taxon>
        <taxon>Stephanodiscaceae</taxon>
        <taxon>Cyclostephanos</taxon>
    </lineage>
</organism>
<feature type="compositionally biased region" description="Basic residues" evidence="1">
    <location>
        <begin position="1"/>
        <end position="14"/>
    </location>
</feature>
<feature type="domain" description="DUF6824" evidence="2">
    <location>
        <begin position="39"/>
        <end position="83"/>
    </location>
</feature>
<evidence type="ECO:0000256" key="1">
    <source>
        <dbReference type="SAM" id="MobiDB-lite"/>
    </source>
</evidence>
<name>A0ABD3RVV3_9STRA</name>
<gene>
    <name evidence="3" type="ORF">ACHAXA_008399</name>
</gene>